<evidence type="ECO:0000256" key="1">
    <source>
        <dbReference type="SAM" id="Phobius"/>
    </source>
</evidence>
<proteinExistence type="predicted"/>
<evidence type="ECO:0000313" key="3">
    <source>
        <dbReference type="Proteomes" id="UP000278962"/>
    </source>
</evidence>
<comment type="caution">
    <text evidence="2">The sequence shown here is derived from an EMBL/GenBank/DDBJ whole genome shotgun (WGS) entry which is preliminary data.</text>
</comment>
<dbReference type="AlphaFoldDB" id="A0A660LFF0"/>
<name>A0A660LFF0_9ACTN</name>
<keyword evidence="1" id="KW-0812">Transmembrane</keyword>
<organism evidence="2 3">
    <name type="scientific">Solirubrobacter pauli</name>
    <dbReference type="NCBI Taxonomy" id="166793"/>
    <lineage>
        <taxon>Bacteria</taxon>
        <taxon>Bacillati</taxon>
        <taxon>Actinomycetota</taxon>
        <taxon>Thermoleophilia</taxon>
        <taxon>Solirubrobacterales</taxon>
        <taxon>Solirubrobacteraceae</taxon>
        <taxon>Solirubrobacter</taxon>
    </lineage>
</organism>
<protein>
    <submittedName>
        <fullName evidence="2">Uncharacterized protein</fullName>
    </submittedName>
</protein>
<accession>A0A660LFF0</accession>
<keyword evidence="1" id="KW-0472">Membrane</keyword>
<keyword evidence="3" id="KW-1185">Reference proteome</keyword>
<feature type="transmembrane region" description="Helical" evidence="1">
    <location>
        <begin position="62"/>
        <end position="82"/>
    </location>
</feature>
<dbReference type="RefSeq" id="WP_121252307.1">
    <property type="nucleotide sequence ID" value="NZ_RBIL01000001.1"/>
</dbReference>
<keyword evidence="1" id="KW-1133">Transmembrane helix</keyword>
<dbReference type="Proteomes" id="UP000278962">
    <property type="component" value="Unassembled WGS sequence"/>
</dbReference>
<dbReference type="OrthoDB" id="5245102at2"/>
<dbReference type="EMBL" id="RBIL01000001">
    <property type="protein sequence ID" value="RKQ93838.1"/>
    <property type="molecule type" value="Genomic_DNA"/>
</dbReference>
<evidence type="ECO:0000313" key="2">
    <source>
        <dbReference type="EMBL" id="RKQ93838.1"/>
    </source>
</evidence>
<gene>
    <name evidence="2" type="ORF">C8N24_3713</name>
</gene>
<sequence length="124" mass="13578">MSTPFPDIEARLRAALSPVEPPVHMQERLETTLDSIVELAADELESWELEAIKDPRNWPRAAVGPAAAVVVGGGAAVGLVVLRTQRRRHKRRAAARGARDLLARTLKDAGREALKVFDDLAPKR</sequence>
<reference evidence="2 3" key="1">
    <citation type="submission" date="2018-10" db="EMBL/GenBank/DDBJ databases">
        <title>Genomic Encyclopedia of Archaeal and Bacterial Type Strains, Phase II (KMG-II): from individual species to whole genera.</title>
        <authorList>
            <person name="Goeker M."/>
        </authorList>
    </citation>
    <scope>NUCLEOTIDE SEQUENCE [LARGE SCALE GENOMIC DNA]</scope>
    <source>
        <strain evidence="2 3">DSM 14954</strain>
    </source>
</reference>